<protein>
    <submittedName>
        <fullName evidence="2">Uncharacterized protein</fullName>
    </submittedName>
</protein>
<comment type="caution">
    <text evidence="2">The sequence shown here is derived from an EMBL/GenBank/DDBJ whole genome shotgun (WGS) entry which is preliminary data.</text>
</comment>
<feature type="region of interest" description="Disordered" evidence="1">
    <location>
        <begin position="49"/>
        <end position="71"/>
    </location>
</feature>
<dbReference type="Proteomes" id="UP000708148">
    <property type="component" value="Unassembled WGS sequence"/>
</dbReference>
<feature type="non-terminal residue" evidence="2">
    <location>
        <position position="1"/>
    </location>
</feature>
<proteinExistence type="predicted"/>
<organism evidence="2 3">
    <name type="scientific">Ostreobium quekettii</name>
    <dbReference type="NCBI Taxonomy" id="121088"/>
    <lineage>
        <taxon>Eukaryota</taxon>
        <taxon>Viridiplantae</taxon>
        <taxon>Chlorophyta</taxon>
        <taxon>core chlorophytes</taxon>
        <taxon>Ulvophyceae</taxon>
        <taxon>TCBD clade</taxon>
        <taxon>Bryopsidales</taxon>
        <taxon>Ostreobineae</taxon>
        <taxon>Ostreobiaceae</taxon>
        <taxon>Ostreobium</taxon>
    </lineage>
</organism>
<keyword evidence="3" id="KW-1185">Reference proteome</keyword>
<reference evidence="2" key="1">
    <citation type="submission" date="2020-12" db="EMBL/GenBank/DDBJ databases">
        <authorList>
            <person name="Iha C."/>
        </authorList>
    </citation>
    <scope>NUCLEOTIDE SEQUENCE</scope>
</reference>
<dbReference type="EMBL" id="CAJHUC010000801">
    <property type="protein sequence ID" value="CAD7698272.1"/>
    <property type="molecule type" value="Genomic_DNA"/>
</dbReference>
<sequence length="187" mass="20992">METDGAQVASDECCAAAHGKIDESFGGGRGLQAGLRRSKPLQGWLVRRRRPRQSTRDVKGVDGVRAEDGRTSSGGWGELPFVVLDGLREVLERKKQSCDRTDMIKTARLINRHWRRWASESISILCPWGDLPLLELSNSIMKNFVGVRHLRFERYCGSLEMQLAPVGRLRQLTHLDLGSHALTDDDL</sequence>
<feature type="compositionally biased region" description="Basic and acidic residues" evidence="1">
    <location>
        <begin position="54"/>
        <end position="70"/>
    </location>
</feature>
<evidence type="ECO:0000256" key="1">
    <source>
        <dbReference type="SAM" id="MobiDB-lite"/>
    </source>
</evidence>
<evidence type="ECO:0000313" key="3">
    <source>
        <dbReference type="Proteomes" id="UP000708148"/>
    </source>
</evidence>
<dbReference type="OrthoDB" id="547786at2759"/>
<name>A0A8S1IW93_9CHLO</name>
<gene>
    <name evidence="2" type="ORF">OSTQU699_LOCUS3633</name>
</gene>
<dbReference type="AlphaFoldDB" id="A0A8S1IW93"/>
<accession>A0A8S1IW93</accession>
<evidence type="ECO:0000313" key="2">
    <source>
        <dbReference type="EMBL" id="CAD7698272.1"/>
    </source>
</evidence>